<dbReference type="AlphaFoldDB" id="A0A8D8W0H7"/>
<evidence type="ECO:0000313" key="1">
    <source>
        <dbReference type="EMBL" id="CAG6640400.1"/>
    </source>
</evidence>
<name>A0A8D8W0H7_9HEMI</name>
<organism evidence="1">
    <name type="scientific">Cacopsylla melanoneura</name>
    <dbReference type="NCBI Taxonomy" id="428564"/>
    <lineage>
        <taxon>Eukaryota</taxon>
        <taxon>Metazoa</taxon>
        <taxon>Ecdysozoa</taxon>
        <taxon>Arthropoda</taxon>
        <taxon>Hexapoda</taxon>
        <taxon>Insecta</taxon>
        <taxon>Pterygota</taxon>
        <taxon>Neoptera</taxon>
        <taxon>Paraneoptera</taxon>
        <taxon>Hemiptera</taxon>
        <taxon>Sternorrhyncha</taxon>
        <taxon>Psylloidea</taxon>
        <taxon>Psyllidae</taxon>
        <taxon>Psyllinae</taxon>
        <taxon>Cacopsylla</taxon>
    </lineage>
</organism>
<accession>A0A8D8W0H7</accession>
<proteinExistence type="predicted"/>
<protein>
    <submittedName>
        <fullName evidence="1">Uncharacterized protein</fullName>
    </submittedName>
</protein>
<dbReference type="EMBL" id="HBUF01111846">
    <property type="protein sequence ID" value="CAG6640400.1"/>
    <property type="molecule type" value="Transcribed_RNA"/>
</dbReference>
<sequence>MHNELEECPVPTSFALPLKKEEKNSAMCVDTKLPRTDTTIIYEKNTQKTRRHVMCGNKLRNKTGQKFVKKTRTIHGLLLFYELQHVLDFRVDLFIFLKQNKLIVSLFIDFKF</sequence>
<reference evidence="1" key="1">
    <citation type="submission" date="2021-05" db="EMBL/GenBank/DDBJ databases">
        <authorList>
            <person name="Alioto T."/>
            <person name="Alioto T."/>
            <person name="Gomez Garrido J."/>
        </authorList>
    </citation>
    <scope>NUCLEOTIDE SEQUENCE</scope>
</reference>